<sequence>MSVSPFNSLLLHGDFGYHNVIRDVKGNSKLIDWEFAGYGDPRVDVANVLFWTHLHFPNIAHVCVRAFINAYIERRKEDFTSDILHAHIILQIWRIIEIVKDDFPEPVKKEWNRRLDWALNHVFI</sequence>
<keyword evidence="3" id="KW-1185">Reference proteome</keyword>
<name>A0ABW3DH26_9BACL</name>
<dbReference type="Gene3D" id="3.90.1200.10">
    <property type="match status" value="1"/>
</dbReference>
<dbReference type="InterPro" id="IPR002575">
    <property type="entry name" value="Aminoglycoside_PTrfase"/>
</dbReference>
<accession>A0ABW3DH26</accession>
<protein>
    <submittedName>
        <fullName evidence="2">Phosphotransferase family protein</fullName>
    </submittedName>
</protein>
<organism evidence="2 3">
    <name type="scientific">Paenibacillus residui</name>
    <dbReference type="NCBI Taxonomy" id="629724"/>
    <lineage>
        <taxon>Bacteria</taxon>
        <taxon>Bacillati</taxon>
        <taxon>Bacillota</taxon>
        <taxon>Bacilli</taxon>
        <taxon>Bacillales</taxon>
        <taxon>Paenibacillaceae</taxon>
        <taxon>Paenibacillus</taxon>
    </lineage>
</organism>
<comment type="caution">
    <text evidence="2">The sequence shown here is derived from an EMBL/GenBank/DDBJ whole genome shotgun (WGS) entry which is preliminary data.</text>
</comment>
<proteinExistence type="predicted"/>
<dbReference type="InterPro" id="IPR011009">
    <property type="entry name" value="Kinase-like_dom_sf"/>
</dbReference>
<dbReference type="RefSeq" id="WP_144934006.1">
    <property type="nucleotide sequence ID" value="NZ_JBHTIU010000081.1"/>
</dbReference>
<evidence type="ECO:0000313" key="2">
    <source>
        <dbReference type="EMBL" id="MFD0871400.1"/>
    </source>
</evidence>
<evidence type="ECO:0000313" key="3">
    <source>
        <dbReference type="Proteomes" id="UP001597120"/>
    </source>
</evidence>
<feature type="domain" description="Aminoglycoside phosphotransferase" evidence="1">
    <location>
        <begin position="6"/>
        <end position="68"/>
    </location>
</feature>
<dbReference type="Pfam" id="PF01636">
    <property type="entry name" value="APH"/>
    <property type="match status" value="1"/>
</dbReference>
<dbReference type="Proteomes" id="UP001597120">
    <property type="component" value="Unassembled WGS sequence"/>
</dbReference>
<dbReference type="SUPFAM" id="SSF56112">
    <property type="entry name" value="Protein kinase-like (PK-like)"/>
    <property type="match status" value="1"/>
</dbReference>
<reference evidence="3" key="1">
    <citation type="journal article" date="2019" name="Int. J. Syst. Evol. Microbiol.">
        <title>The Global Catalogue of Microorganisms (GCM) 10K type strain sequencing project: providing services to taxonomists for standard genome sequencing and annotation.</title>
        <authorList>
            <consortium name="The Broad Institute Genomics Platform"/>
            <consortium name="The Broad Institute Genome Sequencing Center for Infectious Disease"/>
            <person name="Wu L."/>
            <person name="Ma J."/>
        </authorList>
    </citation>
    <scope>NUCLEOTIDE SEQUENCE [LARGE SCALE GENOMIC DNA]</scope>
    <source>
        <strain evidence="3">CCUG 57263</strain>
    </source>
</reference>
<dbReference type="EMBL" id="JBHTIU010000081">
    <property type="protein sequence ID" value="MFD0871400.1"/>
    <property type="molecule type" value="Genomic_DNA"/>
</dbReference>
<gene>
    <name evidence="2" type="ORF">ACFQ03_19870</name>
</gene>
<evidence type="ECO:0000259" key="1">
    <source>
        <dbReference type="Pfam" id="PF01636"/>
    </source>
</evidence>